<dbReference type="GeneID" id="54483621"/>
<accession>A0A6A6VTH1</accession>
<evidence type="ECO:0000313" key="2">
    <source>
        <dbReference type="Proteomes" id="UP000799437"/>
    </source>
</evidence>
<dbReference type="RefSeq" id="XP_033594995.1">
    <property type="nucleotide sequence ID" value="XM_033742567.1"/>
</dbReference>
<reference evidence="1" key="1">
    <citation type="journal article" date="2020" name="Stud. Mycol.">
        <title>101 Dothideomycetes genomes: a test case for predicting lifestyles and emergence of pathogens.</title>
        <authorList>
            <person name="Haridas S."/>
            <person name="Albert R."/>
            <person name="Binder M."/>
            <person name="Bloem J."/>
            <person name="Labutti K."/>
            <person name="Salamov A."/>
            <person name="Andreopoulos B."/>
            <person name="Baker S."/>
            <person name="Barry K."/>
            <person name="Bills G."/>
            <person name="Bluhm B."/>
            <person name="Cannon C."/>
            <person name="Castanera R."/>
            <person name="Culley D."/>
            <person name="Daum C."/>
            <person name="Ezra D."/>
            <person name="Gonzalez J."/>
            <person name="Henrissat B."/>
            <person name="Kuo A."/>
            <person name="Liang C."/>
            <person name="Lipzen A."/>
            <person name="Lutzoni F."/>
            <person name="Magnuson J."/>
            <person name="Mondo S."/>
            <person name="Nolan M."/>
            <person name="Ohm R."/>
            <person name="Pangilinan J."/>
            <person name="Park H.-J."/>
            <person name="Ramirez L."/>
            <person name="Alfaro M."/>
            <person name="Sun H."/>
            <person name="Tritt A."/>
            <person name="Yoshinaga Y."/>
            <person name="Zwiers L.-H."/>
            <person name="Turgeon B."/>
            <person name="Goodwin S."/>
            <person name="Spatafora J."/>
            <person name="Crous P."/>
            <person name="Grigoriev I."/>
        </authorList>
    </citation>
    <scope>NUCLEOTIDE SEQUENCE</scope>
    <source>
        <strain evidence="1">CBS 121739</strain>
    </source>
</reference>
<organism evidence="1 2">
    <name type="scientific">Pseudovirgaria hyperparasitica</name>
    <dbReference type="NCBI Taxonomy" id="470096"/>
    <lineage>
        <taxon>Eukaryota</taxon>
        <taxon>Fungi</taxon>
        <taxon>Dikarya</taxon>
        <taxon>Ascomycota</taxon>
        <taxon>Pezizomycotina</taxon>
        <taxon>Dothideomycetes</taxon>
        <taxon>Dothideomycetes incertae sedis</taxon>
        <taxon>Acrospermales</taxon>
        <taxon>Acrospermaceae</taxon>
        <taxon>Pseudovirgaria</taxon>
    </lineage>
</organism>
<evidence type="ECO:0000313" key="1">
    <source>
        <dbReference type="EMBL" id="KAF2752537.1"/>
    </source>
</evidence>
<keyword evidence="2" id="KW-1185">Reference proteome</keyword>
<feature type="non-terminal residue" evidence="1">
    <location>
        <position position="253"/>
    </location>
</feature>
<sequence>MADTLRLNENITKETLMASTRCHNRLPPDTAFPEINVLSDGVKQLCAIISTYSAQSQFRLRLLHRHTTIPVGKILLGTRISEPRGYWTRPTCISDIDLHKIHAHIILVDATSRTSEGERSSPLLFPSEFREGPPVSAGTIDRNFFLEFTNCLKITGLENVLGLEAIQGQAAKMVEFSFDSGSLLLEEAEVREEVIGQFKSQVTGWAVTEDGAVDQTGETRCVIISGSHYNITNSKTKHMSDAIKFLRDKRVLA</sequence>
<dbReference type="Proteomes" id="UP000799437">
    <property type="component" value="Unassembled WGS sequence"/>
</dbReference>
<proteinExistence type="predicted"/>
<name>A0A6A6VTH1_9PEZI</name>
<gene>
    <name evidence="1" type="ORF">EJ05DRAFT_459017</name>
</gene>
<dbReference type="OrthoDB" id="3497560at2759"/>
<dbReference type="AlphaFoldDB" id="A0A6A6VTH1"/>
<dbReference type="EMBL" id="ML996610">
    <property type="protein sequence ID" value="KAF2752537.1"/>
    <property type="molecule type" value="Genomic_DNA"/>
</dbReference>
<protein>
    <submittedName>
        <fullName evidence="1">Uncharacterized protein</fullName>
    </submittedName>
</protein>